<dbReference type="PANTHER" id="PTHR31625">
    <property type="match status" value="1"/>
</dbReference>
<dbReference type="Gene3D" id="3.30.559.10">
    <property type="entry name" value="Chloramphenicol acetyltransferase-like domain"/>
    <property type="match status" value="2"/>
</dbReference>
<keyword evidence="2" id="KW-0012">Acyltransferase</keyword>
<sequence length="471" mass="52392">MAESCCNLSVKILDKCLVCPPSGSVPTTHLPLSFFDIIWLRHAPKCRLFFYKFPHSTAHFTDTILPSLKQSLSLTLQHFYPFCGKLIVPPQPQKPHLLYTPQDSVHLVIAESDSPHFHALLPDHPKDAKDVYQLFPDWPEFGLLSDGTQLIPLLTLQITIFPYQGLSIAVSFLHVAVDGPALHHFIKSWASIFAGKEFDAPPPFHDRTVVQDPHGLESAFLRLHWSIPGPINFYTEPISQRLGDKVRATLSLSKHQIERLKNWGKSQITKLGQPLEMESPYFSSFVVTCSLVWVCFVVSHAGRESELVWEDELCCFSFVANCRNGRLGYPIPRGYFGNCLAYCVAAIKKSEVLGGNGMVVGMKAIGKRVEEVEKEAVGNMVEEISVWMKSAESGNAVAVVGSPILGAYDTNFGWGRPIKTEVLQIDSGRLFCLGESRDEKGGIEVGLALSSPHMARFVAVWEQNLKLFGCL</sequence>
<evidence type="ECO:0000313" key="3">
    <source>
        <dbReference type="EMBL" id="CAK9314805.1"/>
    </source>
</evidence>
<keyword evidence="1" id="KW-0808">Transferase</keyword>
<dbReference type="EMBL" id="OZ021736">
    <property type="protein sequence ID" value="CAK9314805.1"/>
    <property type="molecule type" value="Genomic_DNA"/>
</dbReference>
<reference evidence="3 4" key="1">
    <citation type="submission" date="2024-03" db="EMBL/GenBank/DDBJ databases">
        <authorList>
            <person name="Gkanogiannis A."/>
            <person name="Becerra Lopez-Lavalle L."/>
        </authorList>
    </citation>
    <scope>NUCLEOTIDE SEQUENCE [LARGE SCALE GENOMIC DNA]</scope>
</reference>
<dbReference type="Proteomes" id="UP001642487">
    <property type="component" value="Chromosome 2"/>
</dbReference>
<protein>
    <submittedName>
        <fullName evidence="3">Uncharacterized protein</fullName>
    </submittedName>
</protein>
<evidence type="ECO:0000256" key="1">
    <source>
        <dbReference type="ARBA" id="ARBA00022679"/>
    </source>
</evidence>
<gene>
    <name evidence="3" type="ORF">CITCOLO1_LOCUS6573</name>
</gene>
<organism evidence="3 4">
    <name type="scientific">Citrullus colocynthis</name>
    <name type="common">colocynth</name>
    <dbReference type="NCBI Taxonomy" id="252529"/>
    <lineage>
        <taxon>Eukaryota</taxon>
        <taxon>Viridiplantae</taxon>
        <taxon>Streptophyta</taxon>
        <taxon>Embryophyta</taxon>
        <taxon>Tracheophyta</taxon>
        <taxon>Spermatophyta</taxon>
        <taxon>Magnoliopsida</taxon>
        <taxon>eudicotyledons</taxon>
        <taxon>Gunneridae</taxon>
        <taxon>Pentapetalae</taxon>
        <taxon>rosids</taxon>
        <taxon>fabids</taxon>
        <taxon>Cucurbitales</taxon>
        <taxon>Cucurbitaceae</taxon>
        <taxon>Benincaseae</taxon>
        <taxon>Citrullus</taxon>
    </lineage>
</organism>
<name>A0ABP0Y2Z2_9ROSI</name>
<evidence type="ECO:0000313" key="4">
    <source>
        <dbReference type="Proteomes" id="UP001642487"/>
    </source>
</evidence>
<keyword evidence="4" id="KW-1185">Reference proteome</keyword>
<evidence type="ECO:0000256" key="2">
    <source>
        <dbReference type="ARBA" id="ARBA00023315"/>
    </source>
</evidence>
<accession>A0ABP0Y2Z2</accession>
<dbReference type="Pfam" id="PF02458">
    <property type="entry name" value="Transferase"/>
    <property type="match status" value="1"/>
</dbReference>
<dbReference type="InterPro" id="IPR051504">
    <property type="entry name" value="Plant_metabolite_acyltrans"/>
</dbReference>
<dbReference type="InterPro" id="IPR023213">
    <property type="entry name" value="CAT-like_dom_sf"/>
</dbReference>
<proteinExistence type="predicted"/>